<keyword evidence="6 10" id="KW-0407">Ion channel</keyword>
<dbReference type="PANTHER" id="PTHR28259">
    <property type="entry name" value="FLUORIDE EXPORT PROTEIN 1-RELATED"/>
    <property type="match status" value="1"/>
</dbReference>
<evidence type="ECO:0000256" key="7">
    <source>
        <dbReference type="ARBA" id="ARBA00035120"/>
    </source>
</evidence>
<evidence type="ECO:0000256" key="2">
    <source>
        <dbReference type="ARBA" id="ARBA00022475"/>
    </source>
</evidence>
<dbReference type="HAMAP" id="MF_00454">
    <property type="entry name" value="FluC"/>
    <property type="match status" value="1"/>
</dbReference>
<protein>
    <recommendedName>
        <fullName evidence="10">Fluoride-specific ion channel FluC</fullName>
    </recommendedName>
</protein>
<accession>A0ABV3X1J9</accession>
<comment type="subcellular location">
    <subcellularLocation>
        <location evidence="1 10">Cell membrane</location>
        <topology evidence="1 10">Multi-pass membrane protein</topology>
    </subcellularLocation>
</comment>
<dbReference type="Pfam" id="PF02537">
    <property type="entry name" value="CRCB"/>
    <property type="match status" value="1"/>
</dbReference>
<evidence type="ECO:0000256" key="9">
    <source>
        <dbReference type="ARBA" id="ARBA00049940"/>
    </source>
</evidence>
<evidence type="ECO:0000256" key="6">
    <source>
        <dbReference type="ARBA" id="ARBA00023303"/>
    </source>
</evidence>
<comment type="catalytic activity">
    <reaction evidence="8">
        <text>fluoride(in) = fluoride(out)</text>
        <dbReference type="Rhea" id="RHEA:76159"/>
        <dbReference type="ChEBI" id="CHEBI:17051"/>
    </reaction>
    <physiologicalReaction direction="left-to-right" evidence="8">
        <dbReference type="Rhea" id="RHEA:76160"/>
    </physiologicalReaction>
</comment>
<keyword evidence="12" id="KW-1185">Reference proteome</keyword>
<comment type="similarity">
    <text evidence="7 10">Belongs to the fluoride channel Fluc/FEX (TC 1.A.43) family.</text>
</comment>
<keyword evidence="10" id="KW-0406">Ion transport</keyword>
<dbReference type="RefSeq" id="WP_368845807.1">
    <property type="nucleotide sequence ID" value="NZ_CP194411.1"/>
</dbReference>
<proteinExistence type="inferred from homology"/>
<keyword evidence="2 10" id="KW-1003">Cell membrane</keyword>
<comment type="activity regulation">
    <text evidence="10">Na(+) is not transported, but it plays an essential structural role and its presence is essential for fluoride channel function.</text>
</comment>
<feature type="transmembrane region" description="Helical" evidence="10">
    <location>
        <begin position="71"/>
        <end position="89"/>
    </location>
</feature>
<dbReference type="Proteomes" id="UP001559623">
    <property type="component" value="Unassembled WGS sequence"/>
</dbReference>
<evidence type="ECO:0000313" key="11">
    <source>
        <dbReference type="EMBL" id="MEX5284070.1"/>
    </source>
</evidence>
<feature type="transmembrane region" description="Helical" evidence="10">
    <location>
        <begin position="101"/>
        <end position="125"/>
    </location>
</feature>
<organism evidence="11 12">
    <name type="scientific">Selenomonas sputigena</name>
    <dbReference type="NCBI Taxonomy" id="69823"/>
    <lineage>
        <taxon>Bacteria</taxon>
        <taxon>Bacillati</taxon>
        <taxon>Bacillota</taxon>
        <taxon>Negativicutes</taxon>
        <taxon>Selenomonadales</taxon>
        <taxon>Selenomonadaceae</taxon>
        <taxon>Selenomonas</taxon>
    </lineage>
</organism>
<gene>
    <name evidence="10 11" type="primary">crcB</name>
    <name evidence="10" type="synonym">fluC</name>
    <name evidence="11" type="ORF">QCO44_00205</name>
</gene>
<dbReference type="NCBIfam" id="TIGR00494">
    <property type="entry name" value="crcB"/>
    <property type="match status" value="1"/>
</dbReference>
<keyword evidence="10" id="KW-0479">Metal-binding</keyword>
<dbReference type="PANTHER" id="PTHR28259:SF1">
    <property type="entry name" value="FLUORIDE EXPORT PROTEIN 1-RELATED"/>
    <property type="match status" value="1"/>
</dbReference>
<keyword evidence="4 10" id="KW-1133">Transmembrane helix</keyword>
<keyword evidence="5 10" id="KW-0472">Membrane</keyword>
<evidence type="ECO:0000256" key="3">
    <source>
        <dbReference type="ARBA" id="ARBA00022692"/>
    </source>
</evidence>
<evidence type="ECO:0000256" key="8">
    <source>
        <dbReference type="ARBA" id="ARBA00035585"/>
    </source>
</evidence>
<sequence>MGAQYIFVFLGGGFGAVCRYLATAFFAARFGAAFPCGTLFVNVSGSFLMGLIMGLLPLLPRGVFLPENLRLLLAVGFLGGFTTFSSFSMETLALLQGANAPYALLNIVANVFLGLLAAWAGLLLIRALA</sequence>
<feature type="binding site" evidence="10">
    <location>
        <position position="79"/>
    </location>
    <ligand>
        <name>Na(+)</name>
        <dbReference type="ChEBI" id="CHEBI:29101"/>
        <note>structural</note>
    </ligand>
</feature>
<keyword evidence="10" id="KW-0915">Sodium</keyword>
<evidence type="ECO:0000256" key="5">
    <source>
        <dbReference type="ARBA" id="ARBA00023136"/>
    </source>
</evidence>
<evidence type="ECO:0000256" key="10">
    <source>
        <dbReference type="HAMAP-Rule" id="MF_00454"/>
    </source>
</evidence>
<dbReference type="InterPro" id="IPR003691">
    <property type="entry name" value="FluC"/>
</dbReference>
<feature type="binding site" evidence="10">
    <location>
        <position position="82"/>
    </location>
    <ligand>
        <name>Na(+)</name>
        <dbReference type="ChEBI" id="CHEBI:29101"/>
        <note>structural</note>
    </ligand>
</feature>
<evidence type="ECO:0000313" key="12">
    <source>
        <dbReference type="Proteomes" id="UP001559623"/>
    </source>
</evidence>
<feature type="transmembrane region" description="Helical" evidence="10">
    <location>
        <begin position="7"/>
        <end position="27"/>
    </location>
</feature>
<keyword evidence="3 10" id="KW-0812">Transmembrane</keyword>
<evidence type="ECO:0000256" key="1">
    <source>
        <dbReference type="ARBA" id="ARBA00004651"/>
    </source>
</evidence>
<comment type="function">
    <text evidence="9 10">Fluoride-specific ion channel. Important for reducing fluoride concentration in the cell, thus reducing its toxicity.</text>
</comment>
<reference evidence="11 12" key="1">
    <citation type="submission" date="2023-04" db="EMBL/GenBank/DDBJ databases">
        <title>Genome Sequence of Selenomonas sputigena ATCC 33150.</title>
        <authorList>
            <person name="Miller D.P."/>
            <person name="Anvari S."/>
            <person name="Polson S.W."/>
            <person name="Macdonald M."/>
            <person name="Mcdowell J.V."/>
        </authorList>
    </citation>
    <scope>NUCLEOTIDE SEQUENCE [LARGE SCALE GENOMIC DNA]</scope>
    <source>
        <strain evidence="11 12">ATCC 33150</strain>
    </source>
</reference>
<dbReference type="EMBL" id="JARVLH010000001">
    <property type="protein sequence ID" value="MEX5284070.1"/>
    <property type="molecule type" value="Genomic_DNA"/>
</dbReference>
<evidence type="ECO:0000256" key="4">
    <source>
        <dbReference type="ARBA" id="ARBA00022989"/>
    </source>
</evidence>
<name>A0ABV3X1J9_9FIRM</name>
<feature type="transmembrane region" description="Helical" evidence="10">
    <location>
        <begin position="39"/>
        <end position="59"/>
    </location>
</feature>
<comment type="caution">
    <text evidence="11">The sequence shown here is derived from an EMBL/GenBank/DDBJ whole genome shotgun (WGS) entry which is preliminary data.</text>
</comment>
<keyword evidence="10" id="KW-0813">Transport</keyword>